<evidence type="ECO:0000313" key="2">
    <source>
        <dbReference type="EMBL" id="KAE8755405.1"/>
    </source>
</evidence>
<feature type="region of interest" description="Disordered" evidence="1">
    <location>
        <begin position="18"/>
        <end position="37"/>
    </location>
</feature>
<dbReference type="OrthoDB" id="9809792at2"/>
<sequence length="172" mass="18667">MHYGLLIYECVRHVPCSRSKSSRKGSKRAQKLSSPKSLEQKELTMTIQLHNPAGIAPPFSCYSHGASVPADARWLYVSGQVGVTTDGIVPDDPVKQIELAWDNLLAVLADAGMGVTDLVKVDGFITRPDLVPHYRKERERRVAGHAAATTMVIVAGLAEPNLLVEIQAVAAR</sequence>
<dbReference type="InterPro" id="IPR006175">
    <property type="entry name" value="YjgF/YER057c/UK114"/>
</dbReference>
<dbReference type="Proteomes" id="UP000463700">
    <property type="component" value="Unassembled WGS sequence"/>
</dbReference>
<dbReference type="Pfam" id="PF01042">
    <property type="entry name" value="Ribonuc_L-PSP"/>
    <property type="match status" value="1"/>
</dbReference>
<proteinExistence type="predicted"/>
<dbReference type="EMBL" id="VOSW01000089">
    <property type="protein sequence ID" value="KAE8755405.1"/>
    <property type="molecule type" value="Genomic_DNA"/>
</dbReference>
<dbReference type="AlphaFoldDB" id="A0A6N6W483"/>
<dbReference type="CDD" id="cd00448">
    <property type="entry name" value="YjgF_YER057c_UK114_family"/>
    <property type="match status" value="1"/>
</dbReference>
<dbReference type="PANTHER" id="PTHR43857">
    <property type="entry name" value="BLR7761 PROTEIN"/>
    <property type="match status" value="1"/>
</dbReference>
<dbReference type="InterPro" id="IPR035959">
    <property type="entry name" value="RutC-like_sf"/>
</dbReference>
<name>A0A6N6W483_9BURK</name>
<feature type="compositionally biased region" description="Basic residues" evidence="1">
    <location>
        <begin position="20"/>
        <end position="30"/>
    </location>
</feature>
<accession>A0A6N6W483</accession>
<protein>
    <submittedName>
        <fullName evidence="2">RidA family protein</fullName>
    </submittedName>
</protein>
<gene>
    <name evidence="2" type="ORF">FSO04_34310</name>
</gene>
<dbReference type="PANTHER" id="PTHR43857:SF1">
    <property type="entry name" value="YJGH FAMILY PROTEIN"/>
    <property type="match status" value="1"/>
</dbReference>
<dbReference type="Gene3D" id="3.30.1330.40">
    <property type="entry name" value="RutC-like"/>
    <property type="match status" value="1"/>
</dbReference>
<organism evidence="2 3">
    <name type="scientific">Paraburkholderia madseniana</name>
    <dbReference type="NCBI Taxonomy" id="2599607"/>
    <lineage>
        <taxon>Bacteria</taxon>
        <taxon>Pseudomonadati</taxon>
        <taxon>Pseudomonadota</taxon>
        <taxon>Betaproteobacteria</taxon>
        <taxon>Burkholderiales</taxon>
        <taxon>Burkholderiaceae</taxon>
        <taxon>Paraburkholderia</taxon>
    </lineage>
</organism>
<evidence type="ECO:0000313" key="3">
    <source>
        <dbReference type="Proteomes" id="UP000463700"/>
    </source>
</evidence>
<comment type="caution">
    <text evidence="2">The sequence shown here is derived from an EMBL/GenBank/DDBJ whole genome shotgun (WGS) entry which is preliminary data.</text>
</comment>
<reference evidence="2 3" key="1">
    <citation type="journal article" date="2020" name="Int. J. Syst. Evol. Microbiol.">
        <title>Paraburkholderia madseniana sp. nov., a phenolic acid-degrading bacterium isolated from acidic forest soil.</title>
        <authorList>
            <person name="Wilhelm R.C."/>
            <person name="Murphy S.J.L."/>
            <person name="Feriancek N.M."/>
            <person name="Karasz D.C."/>
            <person name="DeRito C.M."/>
            <person name="Newman J.D."/>
            <person name="Buckley D.H."/>
        </authorList>
    </citation>
    <scope>NUCLEOTIDE SEQUENCE [LARGE SCALE GENOMIC DNA]</scope>
    <source>
        <strain evidence="2 3">RP11</strain>
    </source>
</reference>
<evidence type="ECO:0000256" key="1">
    <source>
        <dbReference type="SAM" id="MobiDB-lite"/>
    </source>
</evidence>
<dbReference type="SUPFAM" id="SSF55298">
    <property type="entry name" value="YjgF-like"/>
    <property type="match status" value="1"/>
</dbReference>